<dbReference type="NCBIfam" id="TIGR00218">
    <property type="entry name" value="manA"/>
    <property type="match status" value="1"/>
</dbReference>
<protein>
    <recommendedName>
        <fullName evidence="5">mannose-6-phosphate isomerase</fullName>
        <ecNumber evidence="5">5.3.1.8</ecNumber>
    </recommendedName>
    <alternativeName>
        <fullName evidence="9">Phosphohexomutase</fullName>
    </alternativeName>
    <alternativeName>
        <fullName evidence="10">Phosphomannose isomerase</fullName>
    </alternativeName>
</protein>
<dbReference type="GO" id="GO:0046872">
    <property type="term" value="F:metal ion binding"/>
    <property type="evidence" value="ECO:0007669"/>
    <property type="project" value="UniProtKB-KW"/>
</dbReference>
<evidence type="ECO:0000256" key="7">
    <source>
        <dbReference type="ARBA" id="ARBA00022833"/>
    </source>
</evidence>
<evidence type="ECO:0000313" key="13">
    <source>
        <dbReference type="EMBL" id="KAL3092199.1"/>
    </source>
</evidence>
<dbReference type="AlphaFoldDB" id="A0ABD2JNY4"/>
<dbReference type="PANTHER" id="PTHR10309">
    <property type="entry name" value="MANNOSE-6-PHOSPHATE ISOMERASE"/>
    <property type="match status" value="1"/>
</dbReference>
<dbReference type="Proteomes" id="UP001620626">
    <property type="component" value="Unassembled WGS sequence"/>
</dbReference>
<evidence type="ECO:0000256" key="4">
    <source>
        <dbReference type="ARBA" id="ARBA00010772"/>
    </source>
</evidence>
<comment type="pathway">
    <text evidence="3">Nucleotide-sugar biosynthesis; GDP-alpha-D-mannose biosynthesis; alpha-D-mannose 1-phosphate from D-fructose 6-phosphate: step 1/2.</text>
</comment>
<evidence type="ECO:0000256" key="6">
    <source>
        <dbReference type="ARBA" id="ARBA00022723"/>
    </source>
</evidence>
<evidence type="ECO:0000259" key="12">
    <source>
        <dbReference type="Pfam" id="PF20512"/>
    </source>
</evidence>
<dbReference type="InterPro" id="IPR011051">
    <property type="entry name" value="RmlC_Cupin_sf"/>
</dbReference>
<dbReference type="InterPro" id="IPR014710">
    <property type="entry name" value="RmlC-like_jellyroll"/>
</dbReference>
<dbReference type="InterPro" id="IPR001250">
    <property type="entry name" value="Man6P_Isoase-1"/>
</dbReference>
<dbReference type="CDD" id="cd07011">
    <property type="entry name" value="cupin_PMI_type_I_N"/>
    <property type="match status" value="1"/>
</dbReference>
<dbReference type="SUPFAM" id="SSF51182">
    <property type="entry name" value="RmlC-like cupins"/>
    <property type="match status" value="1"/>
</dbReference>
<evidence type="ECO:0000313" key="14">
    <source>
        <dbReference type="Proteomes" id="UP001620626"/>
    </source>
</evidence>
<evidence type="ECO:0000256" key="1">
    <source>
        <dbReference type="ARBA" id="ARBA00000757"/>
    </source>
</evidence>
<gene>
    <name evidence="13" type="ORF">niasHT_023758</name>
</gene>
<dbReference type="Pfam" id="PF20512">
    <property type="entry name" value="PMI_typeI_hel"/>
    <property type="match status" value="1"/>
</dbReference>
<dbReference type="Gene3D" id="2.60.120.10">
    <property type="entry name" value="Jelly Rolls"/>
    <property type="match status" value="1"/>
</dbReference>
<dbReference type="PRINTS" id="PR00714">
    <property type="entry name" value="MAN6PISMRASE"/>
</dbReference>
<comment type="caution">
    <text evidence="13">The sequence shown here is derived from an EMBL/GenBank/DDBJ whole genome shotgun (WGS) entry which is preliminary data.</text>
</comment>
<name>A0ABD2JNY4_9BILA</name>
<comment type="cofactor">
    <cofactor evidence="2">
        <name>Zn(2+)</name>
        <dbReference type="ChEBI" id="CHEBI:29105"/>
    </cofactor>
</comment>
<keyword evidence="7" id="KW-0862">Zinc</keyword>
<keyword evidence="6" id="KW-0479">Metal-binding</keyword>
<dbReference type="Pfam" id="PF20511">
    <property type="entry name" value="PMI_typeI_cat"/>
    <property type="match status" value="1"/>
</dbReference>
<dbReference type="EC" id="5.3.1.8" evidence="5"/>
<accession>A0ABD2JNY4</accession>
<dbReference type="InterPro" id="IPR018050">
    <property type="entry name" value="Pmannose_isomerase-type1_CS"/>
</dbReference>
<dbReference type="EMBL" id="JBICBT010000927">
    <property type="protein sequence ID" value="KAL3092199.1"/>
    <property type="molecule type" value="Genomic_DNA"/>
</dbReference>
<evidence type="ECO:0000256" key="8">
    <source>
        <dbReference type="ARBA" id="ARBA00023235"/>
    </source>
</evidence>
<reference evidence="13 14" key="1">
    <citation type="submission" date="2024-10" db="EMBL/GenBank/DDBJ databases">
        <authorList>
            <person name="Kim D."/>
        </authorList>
    </citation>
    <scope>NUCLEOTIDE SEQUENCE [LARGE SCALE GENOMIC DNA]</scope>
    <source>
        <strain evidence="13">BH-2024</strain>
    </source>
</reference>
<evidence type="ECO:0000256" key="2">
    <source>
        <dbReference type="ARBA" id="ARBA00001947"/>
    </source>
</evidence>
<dbReference type="GO" id="GO:0004476">
    <property type="term" value="F:mannose-6-phosphate isomerase activity"/>
    <property type="evidence" value="ECO:0007669"/>
    <property type="project" value="UniProtKB-EC"/>
</dbReference>
<dbReference type="InterPro" id="IPR046457">
    <property type="entry name" value="PMI_typeI_cat"/>
</dbReference>
<dbReference type="PANTHER" id="PTHR10309:SF0">
    <property type="entry name" value="MANNOSE-6-PHOSPHATE ISOMERASE"/>
    <property type="match status" value="1"/>
</dbReference>
<evidence type="ECO:0000259" key="11">
    <source>
        <dbReference type="Pfam" id="PF20511"/>
    </source>
</evidence>
<sequence>MKRLECAVQHYAWGKSGMDSFVAHLLPAERVDLDKRYAELWMGTHPNGPSRVMDGGAEAATNLKDFLAQNPQLLGHHEKGELSFLFKILSVDKALSIQSHPTKEQAKVLHAKDPANYPDDNHKPEMAIALTDFELLCGFQTPHGIISNVKAHRELLQLVGEPLLGELAQAEHHEPGWGERALRRMFCQVWTSPAEQIAHVVAQIVDRIGTKSDPAPVDSLVLRLNSQFPGGDIGVLAPFFLNFFTLRPGQATFLGPNEPHAYLSGGGKMTTPLLSLSEHFGRESERSI</sequence>
<evidence type="ECO:0000256" key="3">
    <source>
        <dbReference type="ARBA" id="ARBA00004666"/>
    </source>
</evidence>
<feature type="domain" description="Phosphomannose isomerase type I catalytic" evidence="11">
    <location>
        <begin position="2"/>
        <end position="140"/>
    </location>
</feature>
<comment type="similarity">
    <text evidence="4">Belongs to the mannose-6-phosphate isomerase type 1 family.</text>
</comment>
<evidence type="ECO:0000256" key="5">
    <source>
        <dbReference type="ARBA" id="ARBA00011956"/>
    </source>
</evidence>
<proteinExistence type="inferred from homology"/>
<feature type="domain" description="Phosphomannose isomerase type I helical insertion" evidence="12">
    <location>
        <begin position="172"/>
        <end position="241"/>
    </location>
</feature>
<keyword evidence="8" id="KW-0413">Isomerase</keyword>
<evidence type="ECO:0000256" key="10">
    <source>
        <dbReference type="ARBA" id="ARBA00030762"/>
    </source>
</evidence>
<evidence type="ECO:0000256" key="9">
    <source>
        <dbReference type="ARBA" id="ARBA00029741"/>
    </source>
</evidence>
<dbReference type="InterPro" id="IPR046458">
    <property type="entry name" value="PMI_typeI_hel"/>
</dbReference>
<organism evidence="13 14">
    <name type="scientific">Heterodera trifolii</name>
    <dbReference type="NCBI Taxonomy" id="157864"/>
    <lineage>
        <taxon>Eukaryota</taxon>
        <taxon>Metazoa</taxon>
        <taxon>Ecdysozoa</taxon>
        <taxon>Nematoda</taxon>
        <taxon>Chromadorea</taxon>
        <taxon>Rhabditida</taxon>
        <taxon>Tylenchina</taxon>
        <taxon>Tylenchomorpha</taxon>
        <taxon>Tylenchoidea</taxon>
        <taxon>Heteroderidae</taxon>
        <taxon>Heteroderinae</taxon>
        <taxon>Heterodera</taxon>
    </lineage>
</organism>
<comment type="catalytic activity">
    <reaction evidence="1">
        <text>D-mannose 6-phosphate = D-fructose 6-phosphate</text>
        <dbReference type="Rhea" id="RHEA:12356"/>
        <dbReference type="ChEBI" id="CHEBI:58735"/>
        <dbReference type="ChEBI" id="CHEBI:61527"/>
        <dbReference type="EC" id="5.3.1.8"/>
    </reaction>
</comment>
<keyword evidence="14" id="KW-1185">Reference proteome</keyword>
<dbReference type="PROSITE" id="PS00965">
    <property type="entry name" value="PMI_I_1"/>
    <property type="match status" value="1"/>
</dbReference>
<dbReference type="InterPro" id="IPR016305">
    <property type="entry name" value="Mannose-6-P_Isomerase"/>
</dbReference>